<protein>
    <recommendedName>
        <fullName evidence="3 8">Diaminopimelate epimerase</fullName>
        <shortName evidence="8">DAP epimerase</shortName>
        <ecNumber evidence="3 8">5.1.1.7</ecNumber>
    </recommendedName>
    <alternativeName>
        <fullName evidence="8">PLP-independent amino acid racemase</fullName>
    </alternativeName>
</protein>
<proteinExistence type="inferred from homology"/>
<evidence type="ECO:0000256" key="6">
    <source>
        <dbReference type="ARBA" id="ARBA00023235"/>
    </source>
</evidence>
<reference evidence="11" key="1">
    <citation type="journal article" date="2019" name="Int. J. Syst. Evol. Microbiol.">
        <title>The Global Catalogue of Microorganisms (GCM) 10K type strain sequencing project: providing services to taxonomists for standard genome sequencing and annotation.</title>
        <authorList>
            <consortium name="The Broad Institute Genomics Platform"/>
            <consortium name="The Broad Institute Genome Sequencing Center for Infectious Disease"/>
            <person name="Wu L."/>
            <person name="Ma J."/>
        </authorList>
    </citation>
    <scope>NUCLEOTIDE SEQUENCE [LARGE SCALE GENOMIC DNA]</scope>
    <source>
        <strain evidence="11">CCM 7941</strain>
    </source>
</reference>
<dbReference type="Gene3D" id="3.10.310.10">
    <property type="entry name" value="Diaminopimelate Epimerase, Chain A, domain 1"/>
    <property type="match status" value="2"/>
</dbReference>
<comment type="caution">
    <text evidence="10">The sequence shown here is derived from an EMBL/GenBank/DDBJ whole genome shotgun (WGS) entry which is preliminary data.</text>
</comment>
<keyword evidence="6 8" id="KW-0413">Isomerase</keyword>
<feature type="binding site" evidence="8">
    <location>
        <position position="165"/>
    </location>
    <ligand>
        <name>substrate</name>
    </ligand>
</feature>
<feature type="binding site" evidence="8">
    <location>
        <begin position="216"/>
        <end position="217"/>
    </location>
    <ligand>
        <name>substrate</name>
    </ligand>
</feature>
<dbReference type="SUPFAM" id="SSF54506">
    <property type="entry name" value="Diaminopimelate epimerase-like"/>
    <property type="match status" value="2"/>
</dbReference>
<sequence length="293" mass="30853">MSAASPLAGAPFLKMNGAGNQILVMDLRGRDHVITADEARAIAGLPRSGFDQLMALHDSAGGADAFMRIYNNDGSESGACGNGTRCVAWALGRDGGPDRVTLETSAGPIVAERAGEFSFTVDMGPPRFDWREIPLAHAIDDDDGVDVTLPGWTPPGTASALGMGNPHLVCFVPDQQAYDLATHGPALERHPLFPQRTNVSFAQVLDRGHILLRVWERGAGPTLACGTAACATAVAAIRRGLAGRRVTVDLPGGRLGVEWRESDGHVLMTGPVELEWEDRLPADFMAAAPADAG</sequence>
<gene>
    <name evidence="8 10" type="primary">dapF</name>
    <name evidence="10" type="ORF">ACFOEX_04260</name>
</gene>
<evidence type="ECO:0000256" key="3">
    <source>
        <dbReference type="ARBA" id="ARBA00013080"/>
    </source>
</evidence>
<feature type="active site" evidence="9">
    <location>
        <position position="80"/>
    </location>
</feature>
<dbReference type="Pfam" id="PF01678">
    <property type="entry name" value="DAP_epimerase"/>
    <property type="match status" value="2"/>
</dbReference>
<dbReference type="NCBIfam" id="TIGR00652">
    <property type="entry name" value="DapF"/>
    <property type="match status" value="1"/>
</dbReference>
<feature type="binding site" evidence="8">
    <location>
        <position position="20"/>
    </location>
    <ligand>
        <name>substrate</name>
    </ligand>
</feature>
<comment type="function">
    <text evidence="8">Catalyzes the stereoinversion of LL-2,6-diaminopimelate (L,L-DAP) to meso-diaminopimelate (meso-DAP), a precursor of L-lysine and an essential component of the bacterial peptidoglycan.</text>
</comment>
<dbReference type="EC" id="5.1.1.7" evidence="3 8"/>
<dbReference type="EMBL" id="JBHRUV010000017">
    <property type="protein sequence ID" value="MFC3265579.1"/>
    <property type="molecule type" value="Genomic_DNA"/>
</dbReference>
<keyword evidence="5 8" id="KW-0457">Lysine biosynthesis</keyword>
<dbReference type="RefSeq" id="WP_376831576.1">
    <property type="nucleotide sequence ID" value="NZ_JBHLWR010000006.1"/>
</dbReference>
<evidence type="ECO:0000256" key="8">
    <source>
        <dbReference type="HAMAP-Rule" id="MF_00197"/>
    </source>
</evidence>
<comment type="similarity">
    <text evidence="2 8">Belongs to the diaminopimelate epimerase family.</text>
</comment>
<dbReference type="InterPro" id="IPR018510">
    <property type="entry name" value="DAP_epimerase_AS"/>
</dbReference>
<dbReference type="HAMAP" id="MF_00197">
    <property type="entry name" value="DAP_epimerase"/>
    <property type="match status" value="1"/>
</dbReference>
<comment type="subunit">
    <text evidence="8">Homodimer.</text>
</comment>
<comment type="subcellular location">
    <subcellularLocation>
        <location evidence="8">Cytoplasm</location>
    </subcellularLocation>
</comment>
<evidence type="ECO:0000256" key="5">
    <source>
        <dbReference type="ARBA" id="ARBA00023154"/>
    </source>
</evidence>
<dbReference type="Proteomes" id="UP001595536">
    <property type="component" value="Unassembled WGS sequence"/>
</dbReference>
<name>A0ABV7LD77_9HYPH</name>
<feature type="binding site" evidence="8">
    <location>
        <position position="52"/>
    </location>
    <ligand>
        <name>substrate</name>
    </ligand>
</feature>
<keyword evidence="11" id="KW-1185">Reference proteome</keyword>
<keyword evidence="8" id="KW-0963">Cytoplasm</keyword>
<feature type="binding site" evidence="8">
    <location>
        <position position="71"/>
    </location>
    <ligand>
        <name>substrate</name>
    </ligand>
</feature>
<feature type="active site" description="Proton donor" evidence="8">
    <location>
        <position position="80"/>
    </location>
</feature>
<keyword evidence="4 8" id="KW-0028">Amino-acid biosynthesis</keyword>
<evidence type="ECO:0000256" key="9">
    <source>
        <dbReference type="PROSITE-ProRule" id="PRU10125"/>
    </source>
</evidence>
<evidence type="ECO:0000256" key="7">
    <source>
        <dbReference type="ARBA" id="ARBA00051712"/>
    </source>
</evidence>
<evidence type="ECO:0000256" key="1">
    <source>
        <dbReference type="ARBA" id="ARBA00005196"/>
    </source>
</evidence>
<organism evidence="10 11">
    <name type="scientific">Camelimonas abortus</name>
    <dbReference type="NCBI Taxonomy" id="1017184"/>
    <lineage>
        <taxon>Bacteria</taxon>
        <taxon>Pseudomonadati</taxon>
        <taxon>Pseudomonadota</taxon>
        <taxon>Alphaproteobacteria</taxon>
        <taxon>Hyphomicrobiales</taxon>
        <taxon>Chelatococcaceae</taxon>
        <taxon>Camelimonas</taxon>
    </lineage>
</organism>
<feature type="binding site" evidence="8">
    <location>
        <position position="198"/>
    </location>
    <ligand>
        <name>substrate</name>
    </ligand>
</feature>
<feature type="site" description="Could be important to modulate the pK values of the two catalytic cysteine residues" evidence="8">
    <location>
        <position position="167"/>
    </location>
</feature>
<dbReference type="GO" id="GO:0008837">
    <property type="term" value="F:diaminopimelate epimerase activity"/>
    <property type="evidence" value="ECO:0007669"/>
    <property type="project" value="UniProtKB-EC"/>
</dbReference>
<dbReference type="PROSITE" id="PS01326">
    <property type="entry name" value="DAP_EPIMERASE"/>
    <property type="match status" value="1"/>
</dbReference>
<feature type="active site" description="Proton acceptor" evidence="8">
    <location>
        <position position="225"/>
    </location>
</feature>
<evidence type="ECO:0000313" key="10">
    <source>
        <dbReference type="EMBL" id="MFC3265579.1"/>
    </source>
</evidence>
<evidence type="ECO:0000256" key="4">
    <source>
        <dbReference type="ARBA" id="ARBA00022605"/>
    </source>
</evidence>
<feature type="binding site" evidence="8">
    <location>
        <begin position="81"/>
        <end position="82"/>
    </location>
    <ligand>
        <name>substrate</name>
    </ligand>
</feature>
<comment type="pathway">
    <text evidence="1 8">Amino-acid biosynthesis; L-lysine biosynthesis via DAP pathway; DL-2,6-diaminopimelate from LL-2,6-diaminopimelate: step 1/1.</text>
</comment>
<dbReference type="PANTHER" id="PTHR31689">
    <property type="entry name" value="DIAMINOPIMELATE EPIMERASE, CHLOROPLASTIC"/>
    <property type="match status" value="1"/>
</dbReference>
<accession>A0ABV7LD77</accession>
<comment type="catalytic activity">
    <reaction evidence="7 8">
        <text>(2S,6S)-2,6-diaminopimelate = meso-2,6-diaminopimelate</text>
        <dbReference type="Rhea" id="RHEA:15393"/>
        <dbReference type="ChEBI" id="CHEBI:57609"/>
        <dbReference type="ChEBI" id="CHEBI:57791"/>
        <dbReference type="EC" id="5.1.1.7"/>
    </reaction>
</comment>
<dbReference type="PANTHER" id="PTHR31689:SF0">
    <property type="entry name" value="DIAMINOPIMELATE EPIMERASE"/>
    <property type="match status" value="1"/>
</dbReference>
<evidence type="ECO:0000313" key="11">
    <source>
        <dbReference type="Proteomes" id="UP001595536"/>
    </source>
</evidence>
<feature type="site" description="Could be important to modulate the pK values of the two catalytic cysteine residues" evidence="8">
    <location>
        <position position="216"/>
    </location>
</feature>
<feature type="binding site" evidence="8">
    <location>
        <begin position="226"/>
        <end position="227"/>
    </location>
    <ligand>
        <name>substrate</name>
    </ligand>
</feature>
<evidence type="ECO:0000256" key="2">
    <source>
        <dbReference type="ARBA" id="ARBA00010219"/>
    </source>
</evidence>
<dbReference type="InterPro" id="IPR001653">
    <property type="entry name" value="DAP_epimerase_DapF"/>
</dbReference>